<evidence type="ECO:0000256" key="16">
    <source>
        <dbReference type="ARBA" id="ARBA00023136"/>
    </source>
</evidence>
<evidence type="ECO:0000256" key="1">
    <source>
        <dbReference type="ARBA" id="ARBA00004167"/>
    </source>
</evidence>
<dbReference type="PRINTS" id="PR00019">
    <property type="entry name" value="LEURICHRPT"/>
</dbReference>
<evidence type="ECO:0000256" key="14">
    <source>
        <dbReference type="ARBA" id="ARBA00022840"/>
    </source>
</evidence>
<keyword evidence="7" id="KW-0433">Leucine-rich repeat</keyword>
<dbReference type="Gene3D" id="3.80.10.10">
    <property type="entry name" value="Ribonuclease Inhibitor"/>
    <property type="match status" value="6"/>
</dbReference>
<feature type="domain" description="Disease resistance R13L4/SHOC-2-like LRR" evidence="22">
    <location>
        <begin position="214"/>
        <end position="358"/>
    </location>
</feature>
<dbReference type="FunFam" id="3.80.10.10:FF:000095">
    <property type="entry name" value="LRR receptor-like serine/threonine-protein kinase GSO1"/>
    <property type="match status" value="1"/>
</dbReference>
<feature type="region of interest" description="Disordered" evidence="19">
    <location>
        <begin position="905"/>
        <end position="950"/>
    </location>
</feature>
<evidence type="ECO:0000256" key="9">
    <source>
        <dbReference type="ARBA" id="ARBA00022692"/>
    </source>
</evidence>
<keyword evidence="10 20" id="KW-0732">Signal</keyword>
<evidence type="ECO:0000256" key="5">
    <source>
        <dbReference type="ARBA" id="ARBA00022475"/>
    </source>
</evidence>
<evidence type="ECO:0000256" key="17">
    <source>
        <dbReference type="ARBA" id="ARBA00023170"/>
    </source>
</evidence>
<keyword evidence="6" id="KW-0723">Serine/threonine-protein kinase</keyword>
<dbReference type="PANTHER" id="PTHR45974:SF115">
    <property type="entry name" value="PROTEIN KINASE DOMAIN-CONTAINING PROTEIN"/>
    <property type="match status" value="1"/>
</dbReference>
<keyword evidence="14" id="KW-0067">ATP-binding</keyword>
<dbReference type="STRING" id="3750.A0A498JD67"/>
<feature type="domain" description="Leucine-rich repeat-containing N-terminal plant-type" evidence="21">
    <location>
        <begin position="54"/>
        <end position="106"/>
    </location>
</feature>
<evidence type="ECO:0000256" key="6">
    <source>
        <dbReference type="ARBA" id="ARBA00022527"/>
    </source>
</evidence>
<evidence type="ECO:0000256" key="15">
    <source>
        <dbReference type="ARBA" id="ARBA00022989"/>
    </source>
</evidence>
<reference evidence="23 24" key="1">
    <citation type="submission" date="2018-10" db="EMBL/GenBank/DDBJ databases">
        <title>A high-quality apple genome assembly.</title>
        <authorList>
            <person name="Hu J."/>
        </authorList>
    </citation>
    <scope>NUCLEOTIDE SEQUENCE [LARGE SCALE GENOMIC DNA]</scope>
    <source>
        <strain evidence="24">cv. HFTH1</strain>
        <tissue evidence="23">Young leaf</tissue>
    </source>
</reference>
<evidence type="ECO:0000256" key="12">
    <source>
        <dbReference type="ARBA" id="ARBA00022741"/>
    </source>
</evidence>
<evidence type="ECO:0000256" key="11">
    <source>
        <dbReference type="ARBA" id="ARBA00022737"/>
    </source>
</evidence>
<protein>
    <recommendedName>
        <fullName evidence="4">non-specific serine/threonine protein kinase</fullName>
        <ecNumber evidence="4">2.7.11.1</ecNumber>
    </recommendedName>
</protein>
<dbReference type="PROSITE" id="PS51450">
    <property type="entry name" value="LRR"/>
    <property type="match status" value="3"/>
</dbReference>
<keyword evidence="24" id="KW-1185">Reference proteome</keyword>
<evidence type="ECO:0000256" key="4">
    <source>
        <dbReference type="ARBA" id="ARBA00012513"/>
    </source>
</evidence>
<keyword evidence="16" id="KW-0472">Membrane</keyword>
<keyword evidence="5" id="KW-1003">Cell membrane</keyword>
<dbReference type="Pfam" id="PF08263">
    <property type="entry name" value="LRRNT_2"/>
    <property type="match status" value="1"/>
</dbReference>
<keyword evidence="18" id="KW-0325">Glycoprotein</keyword>
<evidence type="ECO:0000256" key="19">
    <source>
        <dbReference type="SAM" id="MobiDB-lite"/>
    </source>
</evidence>
<dbReference type="InterPro" id="IPR013210">
    <property type="entry name" value="LRR_N_plant-typ"/>
</dbReference>
<dbReference type="FunFam" id="3.80.10.10:FF:000041">
    <property type="entry name" value="LRR receptor-like serine/threonine-protein kinase ERECTA"/>
    <property type="match status" value="1"/>
</dbReference>
<proteinExistence type="inferred from homology"/>
<dbReference type="InterPro" id="IPR003591">
    <property type="entry name" value="Leu-rich_rpt_typical-subtyp"/>
</dbReference>
<keyword evidence="12" id="KW-0547">Nucleotide-binding</keyword>
<dbReference type="Pfam" id="PF00560">
    <property type="entry name" value="LRR_1"/>
    <property type="match status" value="5"/>
</dbReference>
<sequence>MGFRRCLFVSNMCYILSKVVLFHLVVVSSSVSALQQSCRDEESSSVSSLQQSCHDEERSALLQFKESFIFNRSASDLDDAYSKTLQWKLAEGRNGNCCAWDGIVCDGRTGHVIGLDLSSSCLLGSINSNSSLFRLVQLQVLNLADNHFNYSRIPTSIRNFPRLMHLNLSKSVFSGQIPSQISQLAKLSSLDLSFNEGLTGHFPEFNTSSTLTSLYLRYTSLFGNLPSSIEKLDSLNTLDLAACNFSGLVPSSLGNLGQLIYLDLSENNFNGPVPSALRNLTYLTVLDLSWNQLNGLIPSLGNLTHLTVLNMSFNQLTGPIPCLGNLPHLTKFSLSTNQLTGQIPFLGNLIHLTKFSLSSNQLTGPIPFLGNLIHLTKFSLFSNQLNGSIPSLGNLTHLTLLFLHSNQLTGQIPSLGNLTDLTELYLHSNQLTGPIPNSLSDLINLEGLDLTDNNLTGTVELHVMFHKLHGLVELQLSRNSLNILTETESMNASLLPKLQILGLGLCNIREFPSFLQYRETLVFLDLSTNNLHGEVPKWMLNTSTKTMTYLDISHNFLSSIVQPSDAFPWVNLQVLGLKNNTLHGPLPMPPPNTVHYSVGNNNLNGTISSLICNLTSLQLLDLSDNNMSGMLPPCLGNLSGNLRVLFLRNNSFSGFLPELDTSTSSLRCIDVSHNQLRGQLPRSLGNCTTLEFINLSYNKFSDVFPFWLGALPELKLLAMHHNMFYGLIEEPEQDNVGYFRELRILDLSFNSFGGKFPSQNIFSGNVMRGVAPNQSKYMKVDTTMDALGLHLIFYEFYAITITSKSVERYYSKIQEGFALVDISSNKFEGRIPEFIGNLEGLVSFNMSGNLLTGPIPSSFGNLRNLESLDLSHNKLSGQIPQSLTHLTFLAVFIVSDNSLTGPIPHGTQLNSMDSSSYEGNPGLCGDPLPKKCGDPKAPRLSPSKTEENDSGSFEFDWKFVLAGLGSGLVVGVVLSDVGSQRSMNGLLRLLKPSS</sequence>
<dbReference type="Proteomes" id="UP000290289">
    <property type="component" value="Chromosome 7"/>
</dbReference>
<name>A0A498JD67_MALDO</name>
<evidence type="ECO:0000259" key="22">
    <source>
        <dbReference type="Pfam" id="PF23598"/>
    </source>
</evidence>
<dbReference type="InterPro" id="IPR001611">
    <property type="entry name" value="Leu-rich_rpt"/>
</dbReference>
<organism evidence="23 24">
    <name type="scientific">Malus domestica</name>
    <name type="common">Apple</name>
    <name type="synonym">Pyrus malus</name>
    <dbReference type="NCBI Taxonomy" id="3750"/>
    <lineage>
        <taxon>Eukaryota</taxon>
        <taxon>Viridiplantae</taxon>
        <taxon>Streptophyta</taxon>
        <taxon>Embryophyta</taxon>
        <taxon>Tracheophyta</taxon>
        <taxon>Spermatophyta</taxon>
        <taxon>Magnoliopsida</taxon>
        <taxon>eudicotyledons</taxon>
        <taxon>Gunneridae</taxon>
        <taxon>Pentapetalae</taxon>
        <taxon>rosids</taxon>
        <taxon>fabids</taxon>
        <taxon>Rosales</taxon>
        <taxon>Rosaceae</taxon>
        <taxon>Amygdaloideae</taxon>
        <taxon>Maleae</taxon>
        <taxon>Malus</taxon>
    </lineage>
</organism>
<dbReference type="InterPro" id="IPR055414">
    <property type="entry name" value="LRR_R13L4/SHOC2-like"/>
</dbReference>
<evidence type="ECO:0000256" key="13">
    <source>
        <dbReference type="ARBA" id="ARBA00022777"/>
    </source>
</evidence>
<keyword evidence="17" id="KW-0675">Receptor</keyword>
<feature type="chain" id="PRO_5019727683" description="non-specific serine/threonine protein kinase" evidence="20">
    <location>
        <begin position="34"/>
        <end position="994"/>
    </location>
</feature>
<feature type="signal peptide" evidence="20">
    <location>
        <begin position="1"/>
        <end position="33"/>
    </location>
</feature>
<evidence type="ECO:0000259" key="21">
    <source>
        <dbReference type="Pfam" id="PF08263"/>
    </source>
</evidence>
<keyword evidence="11" id="KW-0677">Repeat</keyword>
<dbReference type="GO" id="GO:0005886">
    <property type="term" value="C:plasma membrane"/>
    <property type="evidence" value="ECO:0007669"/>
    <property type="project" value="UniProtKB-SubCell"/>
</dbReference>
<evidence type="ECO:0000256" key="7">
    <source>
        <dbReference type="ARBA" id="ARBA00022614"/>
    </source>
</evidence>
<feature type="compositionally biased region" description="Basic and acidic residues" evidence="19">
    <location>
        <begin position="928"/>
        <end position="937"/>
    </location>
</feature>
<feature type="compositionally biased region" description="Polar residues" evidence="19">
    <location>
        <begin position="907"/>
        <end position="918"/>
    </location>
</feature>
<dbReference type="InterPro" id="IPR032675">
    <property type="entry name" value="LRR_dom_sf"/>
</dbReference>
<dbReference type="GO" id="GO:0004674">
    <property type="term" value="F:protein serine/threonine kinase activity"/>
    <property type="evidence" value="ECO:0007669"/>
    <property type="project" value="UniProtKB-KW"/>
</dbReference>
<evidence type="ECO:0000256" key="8">
    <source>
        <dbReference type="ARBA" id="ARBA00022679"/>
    </source>
</evidence>
<evidence type="ECO:0000313" key="24">
    <source>
        <dbReference type="Proteomes" id="UP000290289"/>
    </source>
</evidence>
<dbReference type="FunFam" id="3.80.10.10:FF:000213">
    <property type="entry name" value="Tyrosine-sulfated glycopeptide receptor 1"/>
    <property type="match status" value="1"/>
</dbReference>
<keyword evidence="8" id="KW-0808">Transferase</keyword>
<gene>
    <name evidence="23" type="ORF">DVH24_013682</name>
</gene>
<dbReference type="AlphaFoldDB" id="A0A498JD67"/>
<evidence type="ECO:0000256" key="3">
    <source>
        <dbReference type="ARBA" id="ARBA00009592"/>
    </source>
</evidence>
<evidence type="ECO:0000256" key="2">
    <source>
        <dbReference type="ARBA" id="ARBA00004236"/>
    </source>
</evidence>
<accession>A0A498JD67</accession>
<dbReference type="EC" id="2.7.11.1" evidence="4"/>
<evidence type="ECO:0000256" key="18">
    <source>
        <dbReference type="ARBA" id="ARBA00023180"/>
    </source>
</evidence>
<evidence type="ECO:0000256" key="20">
    <source>
        <dbReference type="SAM" id="SignalP"/>
    </source>
</evidence>
<dbReference type="SUPFAM" id="SSF52058">
    <property type="entry name" value="L domain-like"/>
    <property type="match status" value="3"/>
</dbReference>
<evidence type="ECO:0000256" key="10">
    <source>
        <dbReference type="ARBA" id="ARBA00022729"/>
    </source>
</evidence>
<evidence type="ECO:0000313" key="23">
    <source>
        <dbReference type="EMBL" id="RXH93106.1"/>
    </source>
</evidence>
<dbReference type="SMART" id="SM00365">
    <property type="entry name" value="LRR_SD22"/>
    <property type="match status" value="4"/>
</dbReference>
<keyword evidence="15" id="KW-1133">Transmembrane helix</keyword>
<dbReference type="SMART" id="SM00369">
    <property type="entry name" value="LRR_TYP"/>
    <property type="match status" value="12"/>
</dbReference>
<comment type="similarity">
    <text evidence="3">Belongs to the RLP family.</text>
</comment>
<keyword evidence="13" id="KW-0418">Kinase</keyword>
<dbReference type="Pfam" id="PF13855">
    <property type="entry name" value="LRR_8"/>
    <property type="match status" value="1"/>
</dbReference>
<comment type="caution">
    <text evidence="23">The sequence shown here is derived from an EMBL/GenBank/DDBJ whole genome shotgun (WGS) entry which is preliminary data.</text>
</comment>
<comment type="subcellular location">
    <subcellularLocation>
        <location evidence="2">Cell membrane</location>
    </subcellularLocation>
    <subcellularLocation>
        <location evidence="1">Membrane</location>
        <topology evidence="1">Single-pass membrane protein</topology>
    </subcellularLocation>
</comment>
<dbReference type="EMBL" id="RDQH01000333">
    <property type="protein sequence ID" value="RXH93106.1"/>
    <property type="molecule type" value="Genomic_DNA"/>
</dbReference>
<keyword evidence="9" id="KW-0812">Transmembrane</keyword>
<dbReference type="GO" id="GO:0005524">
    <property type="term" value="F:ATP binding"/>
    <property type="evidence" value="ECO:0007669"/>
    <property type="project" value="UniProtKB-KW"/>
</dbReference>
<dbReference type="PANTHER" id="PTHR45974">
    <property type="entry name" value="RECEPTOR-LIKE PROTEIN 55"/>
    <property type="match status" value="1"/>
</dbReference>
<dbReference type="Pfam" id="PF23598">
    <property type="entry name" value="LRR_14"/>
    <property type="match status" value="1"/>
</dbReference>